<dbReference type="InterPro" id="IPR002885">
    <property type="entry name" value="PPR_rpt"/>
</dbReference>
<dbReference type="Pfam" id="PF13041">
    <property type="entry name" value="PPR_2"/>
    <property type="match status" value="3"/>
</dbReference>
<evidence type="ECO:0000256" key="2">
    <source>
        <dbReference type="PROSITE-ProRule" id="PRU00708"/>
    </source>
</evidence>
<dbReference type="Gene3D" id="1.25.40.10">
    <property type="entry name" value="Tetratricopeptide repeat domain"/>
    <property type="match status" value="4"/>
</dbReference>
<dbReference type="Pfam" id="PF01535">
    <property type="entry name" value="PPR"/>
    <property type="match status" value="5"/>
</dbReference>
<dbReference type="FunFam" id="1.25.40.10:FF:000090">
    <property type="entry name" value="Pentatricopeptide repeat-containing protein, chloroplastic"/>
    <property type="match status" value="1"/>
</dbReference>
<comment type="caution">
    <text evidence="3">The sequence shown here is derived from an EMBL/GenBank/DDBJ whole genome shotgun (WGS) entry which is preliminary data.</text>
</comment>
<reference evidence="3 4" key="1">
    <citation type="submission" date="2021-09" db="EMBL/GenBank/DDBJ databases">
        <title>Genomic insights and catalytic innovation underlie evolution of tropane alkaloids biosynthesis.</title>
        <authorList>
            <person name="Wang Y.-J."/>
            <person name="Tian T."/>
            <person name="Huang J.-P."/>
            <person name="Huang S.-X."/>
        </authorList>
    </citation>
    <scope>NUCLEOTIDE SEQUENCE [LARGE SCALE GENOMIC DNA]</scope>
    <source>
        <strain evidence="3">KIB-2018</strain>
        <tissue evidence="3">Leaf</tissue>
    </source>
</reference>
<dbReference type="InterPro" id="IPR046848">
    <property type="entry name" value="E_motif"/>
</dbReference>
<dbReference type="PANTHER" id="PTHR47926:SF528">
    <property type="entry name" value="PENTATRICOPEPTIDE REPEAT-CONTAINING PROTEIN"/>
    <property type="match status" value="1"/>
</dbReference>
<feature type="repeat" description="PPR" evidence="2">
    <location>
        <begin position="93"/>
        <end position="127"/>
    </location>
</feature>
<feature type="repeat" description="PPR" evidence="2">
    <location>
        <begin position="427"/>
        <end position="461"/>
    </location>
</feature>
<keyword evidence="1" id="KW-0677">Repeat</keyword>
<protein>
    <submittedName>
        <fullName evidence="3">Uncharacterized protein</fullName>
    </submittedName>
</protein>
<evidence type="ECO:0000313" key="4">
    <source>
        <dbReference type="Proteomes" id="UP001159364"/>
    </source>
</evidence>
<evidence type="ECO:0000313" key="3">
    <source>
        <dbReference type="EMBL" id="KAJ8764400.1"/>
    </source>
</evidence>
<dbReference type="InterPro" id="IPR046960">
    <property type="entry name" value="PPR_At4g14850-like_plant"/>
</dbReference>
<dbReference type="SUPFAM" id="SSF48452">
    <property type="entry name" value="TPR-like"/>
    <property type="match status" value="1"/>
</dbReference>
<feature type="repeat" description="PPR" evidence="2">
    <location>
        <begin position="396"/>
        <end position="426"/>
    </location>
</feature>
<dbReference type="GO" id="GO:0003723">
    <property type="term" value="F:RNA binding"/>
    <property type="evidence" value="ECO:0007669"/>
    <property type="project" value="InterPro"/>
</dbReference>
<name>A0AAV8TEF8_9ROSI</name>
<dbReference type="NCBIfam" id="TIGR00756">
    <property type="entry name" value="PPR"/>
    <property type="match status" value="4"/>
</dbReference>
<sequence length="657" mass="73698">MLGPLKHLTVASHLSHTVYFVHSFKSQTHETLHCLLGTCSSMKDLKQIHAQIVINGLNAEILTLGKLISFCAVDDEGNLNYARLVFDQMAARNKFMYNNLIRGYSNSNNPVECILMYRRMIGCGLSPNEFTLPFVFKACVCKSDYLISVAVHAQAVKLGIGSQVCVQNGLINAYIACGFLDCAREVFDYMCERTLVSWNLMIGGYSKEGFIKEAFLLFREMREVGVEADEFTLVNLLSVCSQTCDFYFGRFVHLYIEITGIEIDLIVRNALLDMYSKCGKLESAQRVFDQMPYKNVVSWTSMVIARARHGLLEFARETFNRMPVKNVVSWNSLIACYVQKGEYKEVLDLFHEMHNSRVVPDEATIVCVLSACSQIGDLDIGKKIHNYLDYNDIARTVSLCNSLIDMYAKCGAIGNAVDVFEEMSNKSLVSWNVMIGALALHGSGEEAIKLFGKMQAEGLWPDKITFTGLLSACSHGGLIDMGRYYFNIMSSTYSISPEIQHYACMVDLLGRQGLLEEAIKLIGEMPMRPDVVIWGALLGACRIHGNVEIGKQILKQLLALEPNSAGLYVLLSNLFSETQRWGDVMNLRKLMKDHRIFKSQAISFIGINGHVSEFMVDDKQHEVSGGIYIILDQLTDHLRSTGYLCSLSKSFLDLEDL</sequence>
<accession>A0AAV8TEF8</accession>
<dbReference type="EMBL" id="JAIWQS010000005">
    <property type="protein sequence ID" value="KAJ8764400.1"/>
    <property type="molecule type" value="Genomic_DNA"/>
</dbReference>
<dbReference type="PROSITE" id="PS51375">
    <property type="entry name" value="PPR"/>
    <property type="match status" value="6"/>
</dbReference>
<keyword evidence="4" id="KW-1185">Reference proteome</keyword>
<dbReference type="PANTHER" id="PTHR47926">
    <property type="entry name" value="PENTATRICOPEPTIDE REPEAT-CONTAINING PROTEIN"/>
    <property type="match status" value="1"/>
</dbReference>
<dbReference type="AlphaFoldDB" id="A0AAV8TEF8"/>
<proteinExistence type="predicted"/>
<feature type="repeat" description="PPR" evidence="2">
    <location>
        <begin position="326"/>
        <end position="360"/>
    </location>
</feature>
<dbReference type="InterPro" id="IPR011990">
    <property type="entry name" value="TPR-like_helical_dom_sf"/>
</dbReference>
<feature type="repeat" description="PPR" evidence="2">
    <location>
        <begin position="264"/>
        <end position="298"/>
    </location>
</feature>
<evidence type="ECO:0000256" key="1">
    <source>
        <dbReference type="ARBA" id="ARBA00022737"/>
    </source>
</evidence>
<organism evidence="3 4">
    <name type="scientific">Erythroxylum novogranatense</name>
    <dbReference type="NCBI Taxonomy" id="1862640"/>
    <lineage>
        <taxon>Eukaryota</taxon>
        <taxon>Viridiplantae</taxon>
        <taxon>Streptophyta</taxon>
        <taxon>Embryophyta</taxon>
        <taxon>Tracheophyta</taxon>
        <taxon>Spermatophyta</taxon>
        <taxon>Magnoliopsida</taxon>
        <taxon>eudicotyledons</taxon>
        <taxon>Gunneridae</taxon>
        <taxon>Pentapetalae</taxon>
        <taxon>rosids</taxon>
        <taxon>fabids</taxon>
        <taxon>Malpighiales</taxon>
        <taxon>Erythroxylaceae</taxon>
        <taxon>Erythroxylum</taxon>
    </lineage>
</organism>
<dbReference type="Pfam" id="PF20431">
    <property type="entry name" value="E_motif"/>
    <property type="match status" value="1"/>
</dbReference>
<dbReference type="Proteomes" id="UP001159364">
    <property type="component" value="Linkage Group LG05"/>
</dbReference>
<dbReference type="GO" id="GO:0009451">
    <property type="term" value="P:RNA modification"/>
    <property type="evidence" value="ECO:0007669"/>
    <property type="project" value="InterPro"/>
</dbReference>
<dbReference type="FunFam" id="1.25.40.10:FF:000470">
    <property type="entry name" value="Pentatricopeptide repeat-containing protein At5g66520"/>
    <property type="match status" value="1"/>
</dbReference>
<gene>
    <name evidence="3" type="ORF">K2173_006140</name>
</gene>
<feature type="repeat" description="PPR" evidence="2">
    <location>
        <begin position="194"/>
        <end position="228"/>
    </location>
</feature>
<dbReference type="FunFam" id="1.25.40.10:FF:000348">
    <property type="entry name" value="Pentatricopeptide repeat-containing protein chloroplastic"/>
    <property type="match status" value="1"/>
</dbReference>